<dbReference type="Gene3D" id="3.90.1150.200">
    <property type="match status" value="1"/>
</dbReference>
<dbReference type="Proteomes" id="UP000216991">
    <property type="component" value="Unassembled WGS sequence"/>
</dbReference>
<keyword evidence="3" id="KW-1185">Reference proteome</keyword>
<reference evidence="2 3" key="1">
    <citation type="submission" date="2017-07" db="EMBL/GenBank/DDBJ databases">
        <title>Sandarakinorhabdus cyanobacteriorum sp. nov., a novel bacterium isolated from cyanobacterial aggregates in a eutrophic lake.</title>
        <authorList>
            <person name="Cai H."/>
        </authorList>
    </citation>
    <scope>NUCLEOTIDE SEQUENCE [LARGE SCALE GENOMIC DNA]</scope>
    <source>
        <strain evidence="2 3">TH057</strain>
    </source>
</reference>
<accession>A0A255YHV2</accession>
<name>A0A255YHV2_9SPHN</name>
<feature type="domain" description="YdhG-like" evidence="1">
    <location>
        <begin position="19"/>
        <end position="75"/>
    </location>
</feature>
<dbReference type="AlphaFoldDB" id="A0A255YHV2"/>
<dbReference type="Pfam" id="PF13376">
    <property type="entry name" value="OmdA"/>
    <property type="match status" value="1"/>
</dbReference>
<organism evidence="2 3">
    <name type="scientific">Sandarakinorhabdus cyanobacteriorum</name>
    <dbReference type="NCBI Taxonomy" id="1981098"/>
    <lineage>
        <taxon>Bacteria</taxon>
        <taxon>Pseudomonadati</taxon>
        <taxon>Pseudomonadota</taxon>
        <taxon>Alphaproteobacteria</taxon>
        <taxon>Sphingomonadales</taxon>
        <taxon>Sphingosinicellaceae</taxon>
        <taxon>Sandarakinorhabdus</taxon>
    </lineage>
</organism>
<dbReference type="SUPFAM" id="SSF159888">
    <property type="entry name" value="YdhG-like"/>
    <property type="match status" value="1"/>
</dbReference>
<dbReference type="Pfam" id="PF08818">
    <property type="entry name" value="DUF1801"/>
    <property type="match status" value="1"/>
</dbReference>
<dbReference type="InterPro" id="IPR014922">
    <property type="entry name" value="YdhG-like"/>
</dbReference>
<gene>
    <name evidence="2" type="ORF">CHU93_08330</name>
</gene>
<evidence type="ECO:0000313" key="3">
    <source>
        <dbReference type="Proteomes" id="UP000216991"/>
    </source>
</evidence>
<dbReference type="EMBL" id="NOXT01000107">
    <property type="protein sequence ID" value="OYQ28826.1"/>
    <property type="molecule type" value="Genomic_DNA"/>
</dbReference>
<comment type="caution">
    <text evidence="2">The sequence shown here is derived from an EMBL/GenBank/DDBJ whole genome shotgun (WGS) entry which is preliminary data.</text>
</comment>
<protein>
    <recommendedName>
        <fullName evidence="1">YdhG-like domain-containing protein</fullName>
    </recommendedName>
</protein>
<evidence type="ECO:0000259" key="1">
    <source>
        <dbReference type="Pfam" id="PF08818"/>
    </source>
</evidence>
<sequence>MPTDDRITAYIAARAAFAQPILNHLRGLIHAHVPEASETIKWGMPFFEWRGRPLAMMAAFKGHAGIGIFDGSPMASGEGMGNLGKLASLADLPSDSALVERLNQALALIAAGGGGMRQSARLPRPPKAEIAMPDDLAAALAANPTAQSHFASFPPGCRREYLEWVTSAKQAATRAKRIDTTVAQAAEGKRLNWKYEKC</sequence>
<evidence type="ECO:0000313" key="2">
    <source>
        <dbReference type="EMBL" id="OYQ28826.1"/>
    </source>
</evidence>
<proteinExistence type="predicted"/>
<dbReference type="RefSeq" id="WP_094473632.1">
    <property type="nucleotide sequence ID" value="NZ_NOXT01000107.1"/>
</dbReference>
<dbReference type="OrthoDB" id="214150at2"/>